<gene>
    <name evidence="2" type="ORF">POJ06DRAFT_38592</name>
</gene>
<dbReference type="RefSeq" id="XP_056040487.1">
    <property type="nucleotide sequence ID" value="XM_056190962.1"/>
</dbReference>
<evidence type="ECO:0000313" key="2">
    <source>
        <dbReference type="EMBL" id="KAJ8097037.1"/>
    </source>
</evidence>
<proteinExistence type="predicted"/>
<evidence type="ECO:0000313" key="3">
    <source>
        <dbReference type="Proteomes" id="UP001217417"/>
    </source>
</evidence>
<evidence type="ECO:0000259" key="1">
    <source>
        <dbReference type="Pfam" id="PF13391"/>
    </source>
</evidence>
<name>A0AAD7QNI1_9ASCO</name>
<sequence length="151" mass="17615">MTYFTRATLQGVHIIRLSANSHPELRKALFIFAGQSLETLLTGSQIRDPSNGLLLDVLSHELFASFRFGIECRDKIYRLRKLYPDGALSDQLARHNDEEELLFGWKFPLGSSSFSTVVQHSPSYWLGVKRFFDDKCHSWRLRRVQFRKHGW</sequence>
<protein>
    <recommendedName>
        <fullName evidence="1">HNH nuclease domain-containing protein</fullName>
    </recommendedName>
</protein>
<reference evidence="2" key="1">
    <citation type="submission" date="2023-03" db="EMBL/GenBank/DDBJ databases">
        <title>Near-Complete genome sequence of Lipomyces tetrasporous NRRL Y-64009, an oleaginous yeast capable of growing on lignocellulosic hydrolysates.</title>
        <authorList>
            <consortium name="Lawrence Berkeley National Laboratory"/>
            <person name="Jagtap S.S."/>
            <person name="Liu J.-J."/>
            <person name="Walukiewicz H.E."/>
            <person name="Pangilinan J."/>
            <person name="Lipzen A."/>
            <person name="Ahrendt S."/>
            <person name="Koriabine M."/>
            <person name="Cobaugh K."/>
            <person name="Salamov A."/>
            <person name="Yoshinaga Y."/>
            <person name="Ng V."/>
            <person name="Daum C."/>
            <person name="Grigoriev I.V."/>
            <person name="Slininger P.J."/>
            <person name="Dien B.S."/>
            <person name="Jin Y.-S."/>
            <person name="Rao C.V."/>
        </authorList>
    </citation>
    <scope>NUCLEOTIDE SEQUENCE</scope>
    <source>
        <strain evidence="2">NRRL Y-64009</strain>
    </source>
</reference>
<organism evidence="2 3">
    <name type="scientific">Lipomyces tetrasporus</name>
    <dbReference type="NCBI Taxonomy" id="54092"/>
    <lineage>
        <taxon>Eukaryota</taxon>
        <taxon>Fungi</taxon>
        <taxon>Dikarya</taxon>
        <taxon>Ascomycota</taxon>
        <taxon>Saccharomycotina</taxon>
        <taxon>Lipomycetes</taxon>
        <taxon>Lipomycetales</taxon>
        <taxon>Lipomycetaceae</taxon>
        <taxon>Lipomyces</taxon>
    </lineage>
</organism>
<dbReference type="GeneID" id="80886128"/>
<dbReference type="Proteomes" id="UP001217417">
    <property type="component" value="Unassembled WGS sequence"/>
</dbReference>
<dbReference type="EMBL" id="JARPMG010000012">
    <property type="protein sequence ID" value="KAJ8097037.1"/>
    <property type="molecule type" value="Genomic_DNA"/>
</dbReference>
<keyword evidence="3" id="KW-1185">Reference proteome</keyword>
<dbReference type="Pfam" id="PF13391">
    <property type="entry name" value="HNH_2"/>
    <property type="match status" value="1"/>
</dbReference>
<dbReference type="InterPro" id="IPR003615">
    <property type="entry name" value="HNH_nuc"/>
</dbReference>
<accession>A0AAD7QNI1</accession>
<comment type="caution">
    <text evidence="2">The sequence shown here is derived from an EMBL/GenBank/DDBJ whole genome shotgun (WGS) entry which is preliminary data.</text>
</comment>
<dbReference type="AlphaFoldDB" id="A0AAD7QNI1"/>
<feature type="domain" description="HNH nuclease" evidence="1">
    <location>
        <begin position="8"/>
        <end position="71"/>
    </location>
</feature>